<dbReference type="InterPro" id="IPR004500">
    <property type="entry name" value="Pro-tRNA-synth_IIa_bac-type"/>
</dbReference>
<comment type="subcellular location">
    <subcellularLocation>
        <location evidence="1 10">Cytoplasm</location>
    </subcellularLocation>
</comment>
<dbReference type="Gene3D" id="3.40.50.800">
    <property type="entry name" value="Anticodon-binding domain"/>
    <property type="match status" value="1"/>
</dbReference>
<dbReference type="Pfam" id="PF00587">
    <property type="entry name" value="tRNA-synt_2b"/>
    <property type="match status" value="1"/>
</dbReference>
<keyword evidence="4 10" id="KW-0436">Ligase</keyword>
<comment type="similarity">
    <text evidence="10">Belongs to the class-II aminoacyl-tRNA synthetase family. ProS type 1 subfamily.</text>
</comment>
<dbReference type="Pfam" id="PF04073">
    <property type="entry name" value="tRNA_edit"/>
    <property type="match status" value="1"/>
</dbReference>
<organism evidence="12 13">
    <name type="scientific">Microbulbifer elongatus</name>
    <dbReference type="NCBI Taxonomy" id="86173"/>
    <lineage>
        <taxon>Bacteria</taxon>
        <taxon>Pseudomonadati</taxon>
        <taxon>Pseudomonadota</taxon>
        <taxon>Gammaproteobacteria</taxon>
        <taxon>Cellvibrionales</taxon>
        <taxon>Microbulbiferaceae</taxon>
        <taxon>Microbulbifer</taxon>
    </lineage>
</organism>
<reference evidence="12" key="1">
    <citation type="thesis" date="2020" institute="Technische Universitat Dresden" country="Dresden, Germany">
        <title>The Agarolytic System of Microbulbifer elongatus PORT2, Isolated from Batu Karas, Pangandaran West Java Indonesia.</title>
        <authorList>
            <person name="Anggraeni S.R."/>
        </authorList>
    </citation>
    <scope>NUCLEOTIDE SEQUENCE</scope>
    <source>
        <strain evidence="12">PORT2</strain>
    </source>
</reference>
<keyword evidence="3 10" id="KW-0963">Cytoplasm</keyword>
<evidence type="ECO:0000256" key="6">
    <source>
        <dbReference type="ARBA" id="ARBA00022840"/>
    </source>
</evidence>
<gene>
    <name evidence="10" type="primary">proS</name>
    <name evidence="12" type="ORF">HXX02_01950</name>
</gene>
<evidence type="ECO:0000313" key="12">
    <source>
        <dbReference type="EMBL" id="MCQ3828200.1"/>
    </source>
</evidence>
<evidence type="ECO:0000256" key="5">
    <source>
        <dbReference type="ARBA" id="ARBA00022741"/>
    </source>
</evidence>
<name>A0ABT1NWE6_9GAMM</name>
<sequence length="576" mass="63470">MRASRYLIATQKETPNDAVVISHQLMLRAGMIRRLSSGLYTWLPTGLRVLRKVERIVREEMNNAGALEVLMPVVQPAELWEESGRWQQYGPELLRIQDRHDNAFCLGPTHEEVITDLIRTEVNSYKQLPANFYQIQTKFRDEIRPRFGVMRAREFTMKDAYSFHLGADSLQETYDVMHDAYCRIFDRIGLDYRPVLADTGSIGGSHSHEFHVLAQSGEDDIAFSTESRYAANVELAEAVAPTGERPAPSKEMAELHTPGQKTIAALEEAFGIPASTSVKTLIVLGETEEEGATAPLVALVLRGDHDLNELKAEKLPGVASPLQFAPEARIADELGCGIGSLGPVGLNIDVIVDRAAAHLADFVCGANKDDYHFTGVNWERDAAISRIEDLRNVVPGDASPDGHGTLEIKRGIEVGHIFQLGTKYSEAMNATVLDENGKEQVMTMGCYGIGVSRVVAAAIEQNHDDAGIIWPEAIAPFQLAIVPINMQKSAAVQQKCEHIYEALTARGIDVLLMDEPKARLGAMLADVELLGIPHRIVVGDRGLEKGNVEYKGRRDSENQAFSADQILDILLEKIPH</sequence>
<keyword evidence="5 10" id="KW-0547">Nucleotide-binding</keyword>
<evidence type="ECO:0000256" key="9">
    <source>
        <dbReference type="ARBA" id="ARBA00047671"/>
    </source>
</evidence>
<dbReference type="InterPro" id="IPR002316">
    <property type="entry name" value="Pro-tRNA-ligase_IIa"/>
</dbReference>
<dbReference type="SUPFAM" id="SSF55826">
    <property type="entry name" value="YbaK/ProRS associated domain"/>
    <property type="match status" value="1"/>
</dbReference>
<dbReference type="EC" id="6.1.1.15" evidence="10"/>
<proteinExistence type="inferred from homology"/>
<dbReference type="PROSITE" id="PS50862">
    <property type="entry name" value="AA_TRNA_LIGASE_II"/>
    <property type="match status" value="1"/>
</dbReference>
<comment type="catalytic activity">
    <reaction evidence="9 10">
        <text>tRNA(Pro) + L-proline + ATP = L-prolyl-tRNA(Pro) + AMP + diphosphate</text>
        <dbReference type="Rhea" id="RHEA:14305"/>
        <dbReference type="Rhea" id="RHEA-COMP:9700"/>
        <dbReference type="Rhea" id="RHEA-COMP:9702"/>
        <dbReference type="ChEBI" id="CHEBI:30616"/>
        <dbReference type="ChEBI" id="CHEBI:33019"/>
        <dbReference type="ChEBI" id="CHEBI:60039"/>
        <dbReference type="ChEBI" id="CHEBI:78442"/>
        <dbReference type="ChEBI" id="CHEBI:78532"/>
        <dbReference type="ChEBI" id="CHEBI:456215"/>
        <dbReference type="EC" id="6.1.1.15"/>
    </reaction>
</comment>
<comment type="function">
    <text evidence="10">Catalyzes the attachment of proline to tRNA(Pro) in a two-step reaction: proline is first activated by ATP to form Pro-AMP and then transferred to the acceptor end of tRNA(Pro). As ProRS can inadvertently accommodate and process non-cognate amino acids such as alanine and cysteine, to avoid such errors it has two additional distinct editing activities against alanine. One activity is designated as 'pretransfer' editing and involves the tRNA(Pro)-independent hydrolysis of activated Ala-AMP. The other activity is designated 'posttransfer' editing and involves deacylation of mischarged Ala-tRNA(Pro). The misacylated Cys-tRNA(Pro) is not edited by ProRS.</text>
</comment>
<evidence type="ECO:0000256" key="8">
    <source>
        <dbReference type="ARBA" id="ARBA00023146"/>
    </source>
</evidence>
<evidence type="ECO:0000313" key="13">
    <source>
        <dbReference type="Proteomes" id="UP001205566"/>
    </source>
</evidence>
<dbReference type="InterPro" id="IPR023717">
    <property type="entry name" value="Pro-tRNA-Synthase_IIa_type1"/>
</dbReference>
<dbReference type="CDD" id="cd00779">
    <property type="entry name" value="ProRS_core_prok"/>
    <property type="match status" value="1"/>
</dbReference>
<dbReference type="InterPro" id="IPR002314">
    <property type="entry name" value="aa-tRNA-synt_IIb"/>
</dbReference>
<evidence type="ECO:0000256" key="7">
    <source>
        <dbReference type="ARBA" id="ARBA00022917"/>
    </source>
</evidence>
<dbReference type="InterPro" id="IPR007214">
    <property type="entry name" value="YbaK/aa-tRNA-synth-assoc-dom"/>
</dbReference>
<dbReference type="InterPro" id="IPR044140">
    <property type="entry name" value="ProRS_anticodon_short"/>
</dbReference>
<dbReference type="InterPro" id="IPR004154">
    <property type="entry name" value="Anticodon-bd"/>
</dbReference>
<dbReference type="NCBIfam" id="NF006625">
    <property type="entry name" value="PRK09194.1"/>
    <property type="match status" value="1"/>
</dbReference>
<dbReference type="EMBL" id="JACASI010000010">
    <property type="protein sequence ID" value="MCQ3828200.1"/>
    <property type="molecule type" value="Genomic_DNA"/>
</dbReference>
<keyword evidence="8 10" id="KW-0030">Aminoacyl-tRNA synthetase</keyword>
<dbReference type="SUPFAM" id="SSF52954">
    <property type="entry name" value="Class II aaRS ABD-related"/>
    <property type="match status" value="1"/>
</dbReference>
<dbReference type="Gene3D" id="3.30.930.10">
    <property type="entry name" value="Bira Bifunctional Protein, Domain 2"/>
    <property type="match status" value="2"/>
</dbReference>
<dbReference type="InterPro" id="IPR036754">
    <property type="entry name" value="YbaK/aa-tRNA-synt-asso_dom_sf"/>
</dbReference>
<comment type="caution">
    <text evidence="12">The sequence shown here is derived from an EMBL/GenBank/DDBJ whole genome shotgun (WGS) entry which is preliminary data.</text>
</comment>
<keyword evidence="6 10" id="KW-0067">ATP-binding</keyword>
<comment type="domain">
    <text evidence="10">Consists of three domains: the N-terminal catalytic domain, the editing domain and the C-terminal anticodon-binding domain.</text>
</comment>
<dbReference type="SUPFAM" id="SSF55681">
    <property type="entry name" value="Class II aaRS and biotin synthetases"/>
    <property type="match status" value="1"/>
</dbReference>
<evidence type="ECO:0000256" key="4">
    <source>
        <dbReference type="ARBA" id="ARBA00022598"/>
    </source>
</evidence>
<dbReference type="Pfam" id="PF03129">
    <property type="entry name" value="HGTP_anticodon"/>
    <property type="match status" value="1"/>
</dbReference>
<dbReference type="RefSeq" id="WP_255873061.1">
    <property type="nucleotide sequence ID" value="NZ_JACASI010000010.1"/>
</dbReference>
<accession>A0ABT1NWE6</accession>
<evidence type="ECO:0000256" key="3">
    <source>
        <dbReference type="ARBA" id="ARBA00022490"/>
    </source>
</evidence>
<keyword evidence="7 10" id="KW-0648">Protein biosynthesis</keyword>
<dbReference type="PANTHER" id="PTHR42753">
    <property type="entry name" value="MITOCHONDRIAL RIBOSOME PROTEIN L39/PROLYL-TRNA LIGASE FAMILY MEMBER"/>
    <property type="match status" value="1"/>
</dbReference>
<dbReference type="InterPro" id="IPR036621">
    <property type="entry name" value="Anticodon-bd_dom_sf"/>
</dbReference>
<dbReference type="NCBIfam" id="TIGR00409">
    <property type="entry name" value="proS_fam_II"/>
    <property type="match status" value="1"/>
</dbReference>
<dbReference type="PRINTS" id="PR01046">
    <property type="entry name" value="TRNASYNTHPRO"/>
</dbReference>
<comment type="subunit">
    <text evidence="2 10">Homodimer.</text>
</comment>
<dbReference type="Proteomes" id="UP001205566">
    <property type="component" value="Unassembled WGS sequence"/>
</dbReference>
<dbReference type="CDD" id="cd04334">
    <property type="entry name" value="ProRS-INS"/>
    <property type="match status" value="1"/>
</dbReference>
<feature type="domain" description="Aminoacyl-transfer RNA synthetases class-II family profile" evidence="11">
    <location>
        <begin position="33"/>
        <end position="471"/>
    </location>
</feature>
<dbReference type="PIRSF" id="PIRSF001535">
    <property type="entry name" value="ProRS_1"/>
    <property type="match status" value="1"/>
</dbReference>
<evidence type="ECO:0000256" key="10">
    <source>
        <dbReference type="HAMAP-Rule" id="MF_01569"/>
    </source>
</evidence>
<evidence type="ECO:0000256" key="2">
    <source>
        <dbReference type="ARBA" id="ARBA00011738"/>
    </source>
</evidence>
<dbReference type="InterPro" id="IPR006195">
    <property type="entry name" value="aa-tRNA-synth_II"/>
</dbReference>
<evidence type="ECO:0000256" key="1">
    <source>
        <dbReference type="ARBA" id="ARBA00004496"/>
    </source>
</evidence>
<evidence type="ECO:0000259" key="11">
    <source>
        <dbReference type="PROSITE" id="PS50862"/>
    </source>
</evidence>
<dbReference type="HAMAP" id="MF_01569">
    <property type="entry name" value="Pro_tRNA_synth_type1"/>
    <property type="match status" value="1"/>
</dbReference>
<dbReference type="PANTHER" id="PTHR42753:SF2">
    <property type="entry name" value="PROLINE--TRNA LIGASE"/>
    <property type="match status" value="1"/>
</dbReference>
<protein>
    <recommendedName>
        <fullName evidence="10">Proline--tRNA ligase</fullName>
        <ecNumber evidence="10">6.1.1.15</ecNumber>
    </recommendedName>
    <alternativeName>
        <fullName evidence="10">Prolyl-tRNA synthetase</fullName>
        <shortName evidence="10">ProRS</shortName>
    </alternativeName>
</protein>
<dbReference type="InterPro" id="IPR033730">
    <property type="entry name" value="ProRS_core_prok"/>
</dbReference>
<dbReference type="InterPro" id="IPR050062">
    <property type="entry name" value="Pro-tRNA_synthetase"/>
</dbReference>
<dbReference type="CDD" id="cd00861">
    <property type="entry name" value="ProRS_anticodon_short"/>
    <property type="match status" value="1"/>
</dbReference>
<keyword evidence="13" id="KW-1185">Reference proteome</keyword>
<dbReference type="InterPro" id="IPR045864">
    <property type="entry name" value="aa-tRNA-synth_II/BPL/LPL"/>
</dbReference>
<dbReference type="GO" id="GO:0004827">
    <property type="term" value="F:proline-tRNA ligase activity"/>
    <property type="evidence" value="ECO:0007669"/>
    <property type="project" value="UniProtKB-EC"/>
</dbReference>
<dbReference type="Gene3D" id="3.90.960.10">
    <property type="entry name" value="YbaK/aminoacyl-tRNA synthetase-associated domain"/>
    <property type="match status" value="1"/>
</dbReference>